<dbReference type="InterPro" id="IPR029419">
    <property type="entry name" value="Arg_succ_lyase_C"/>
</dbReference>
<dbReference type="InterPro" id="IPR000362">
    <property type="entry name" value="Fumarate_lyase_fam"/>
</dbReference>
<dbReference type="KEGG" id="crr:CRDco_1870"/>
<evidence type="ECO:0000259" key="9">
    <source>
        <dbReference type="Pfam" id="PF00206"/>
    </source>
</evidence>
<evidence type="ECO:0000256" key="1">
    <source>
        <dbReference type="ARBA" id="ARBA00000985"/>
    </source>
</evidence>
<evidence type="ECO:0000256" key="3">
    <source>
        <dbReference type="ARBA" id="ARBA00005552"/>
    </source>
</evidence>
<dbReference type="PROSITE" id="PS00163">
    <property type="entry name" value="FUMARATE_LYASES"/>
    <property type="match status" value="1"/>
</dbReference>
<comment type="subcellular location">
    <subcellularLocation>
        <location evidence="8">Cytoplasm</location>
    </subcellularLocation>
</comment>
<evidence type="ECO:0000256" key="2">
    <source>
        <dbReference type="ARBA" id="ARBA00004941"/>
    </source>
</evidence>
<dbReference type="Pfam" id="PF00206">
    <property type="entry name" value="Lyase_1"/>
    <property type="match status" value="1"/>
</dbReference>
<protein>
    <recommendedName>
        <fullName evidence="4 8">Argininosuccinate lyase</fullName>
        <shortName evidence="8">ASAL</shortName>
        <ecNumber evidence="4 8">4.3.2.1</ecNumber>
    </recommendedName>
    <alternativeName>
        <fullName evidence="8">Arginosuccinase</fullName>
    </alternativeName>
</protein>
<dbReference type="Gene3D" id="1.10.40.30">
    <property type="entry name" value="Fumarase/aspartase (C-terminal domain)"/>
    <property type="match status" value="1"/>
</dbReference>
<dbReference type="FunFam" id="1.20.200.10:FF:000015">
    <property type="entry name" value="argininosuccinate lyase isoform X2"/>
    <property type="match status" value="1"/>
</dbReference>
<evidence type="ECO:0000313" key="11">
    <source>
        <dbReference type="EMBL" id="BCG49414.1"/>
    </source>
</evidence>
<dbReference type="InterPro" id="IPR009049">
    <property type="entry name" value="Argininosuccinate_lyase"/>
</dbReference>
<keyword evidence="5 8" id="KW-0055">Arginine biosynthesis</keyword>
<evidence type="ECO:0000256" key="6">
    <source>
        <dbReference type="ARBA" id="ARBA00022605"/>
    </source>
</evidence>
<dbReference type="GO" id="GO:0042450">
    <property type="term" value="P:L-arginine biosynthetic process via ornithine"/>
    <property type="evidence" value="ECO:0007669"/>
    <property type="project" value="UniProtKB-UniRule"/>
</dbReference>
<keyword evidence="6 8" id="KW-0028">Amino-acid biosynthesis</keyword>
<dbReference type="EC" id="4.3.2.1" evidence="4 8"/>
<accession>A0A7R7ACI7</accession>
<comment type="pathway">
    <text evidence="2 8">Amino-acid biosynthesis; L-arginine biosynthesis; L-arginine from L-ornithine and carbamoyl phosphate: step 3/3.</text>
</comment>
<dbReference type="AlphaFoldDB" id="A0A7R7ACI7"/>
<evidence type="ECO:0000256" key="4">
    <source>
        <dbReference type="ARBA" id="ARBA00012338"/>
    </source>
</evidence>
<evidence type="ECO:0000259" key="10">
    <source>
        <dbReference type="Pfam" id="PF14698"/>
    </source>
</evidence>
<dbReference type="InterPro" id="IPR020557">
    <property type="entry name" value="Fumarate_lyase_CS"/>
</dbReference>
<dbReference type="InterPro" id="IPR022761">
    <property type="entry name" value="Fumarate_lyase_N"/>
</dbReference>
<dbReference type="HAMAP" id="MF_00006">
    <property type="entry name" value="Arg_succ_lyase"/>
    <property type="match status" value="1"/>
</dbReference>
<comment type="similarity">
    <text evidence="3">In the N-terminal section; belongs to the lyase 1 family. Argininosuccinate lyase subfamily.</text>
</comment>
<dbReference type="SUPFAM" id="SSF48557">
    <property type="entry name" value="L-aspartase-like"/>
    <property type="match status" value="1"/>
</dbReference>
<keyword evidence="7 8" id="KW-0456">Lyase</keyword>
<dbReference type="PRINTS" id="PR00149">
    <property type="entry name" value="FUMRATELYASE"/>
</dbReference>
<feature type="domain" description="Argininosuccinate lyase C-terminal" evidence="10">
    <location>
        <begin position="358"/>
        <end position="426"/>
    </location>
</feature>
<comment type="similarity">
    <text evidence="8">Belongs to the lyase 1 family. Argininosuccinate lyase subfamily.</text>
</comment>
<dbReference type="NCBIfam" id="TIGR00838">
    <property type="entry name" value="argH"/>
    <property type="match status" value="1"/>
</dbReference>
<evidence type="ECO:0000256" key="5">
    <source>
        <dbReference type="ARBA" id="ARBA00022571"/>
    </source>
</evidence>
<evidence type="ECO:0000313" key="12">
    <source>
        <dbReference type="Proteomes" id="UP000595596"/>
    </source>
</evidence>
<dbReference type="Proteomes" id="UP000595596">
    <property type="component" value="Chromosome"/>
</dbReference>
<keyword evidence="8" id="KW-0963">Cytoplasm</keyword>
<evidence type="ECO:0000256" key="7">
    <source>
        <dbReference type="ARBA" id="ARBA00023239"/>
    </source>
</evidence>
<keyword evidence="12" id="KW-1185">Reference proteome</keyword>
<dbReference type="UniPathway" id="UPA00068">
    <property type="reaction ID" value="UER00114"/>
</dbReference>
<comment type="catalytic activity">
    <reaction evidence="1 8">
        <text>2-(N(omega)-L-arginino)succinate = fumarate + L-arginine</text>
        <dbReference type="Rhea" id="RHEA:24020"/>
        <dbReference type="ChEBI" id="CHEBI:29806"/>
        <dbReference type="ChEBI" id="CHEBI:32682"/>
        <dbReference type="ChEBI" id="CHEBI:57472"/>
        <dbReference type="EC" id="4.3.2.1"/>
    </reaction>
</comment>
<dbReference type="GO" id="GO:0005829">
    <property type="term" value="C:cytosol"/>
    <property type="evidence" value="ECO:0007669"/>
    <property type="project" value="TreeGrafter"/>
</dbReference>
<dbReference type="RefSeq" id="WP_201329502.1">
    <property type="nucleotide sequence ID" value="NZ_AP023214.1"/>
</dbReference>
<proteinExistence type="inferred from homology"/>
<evidence type="ECO:0000256" key="8">
    <source>
        <dbReference type="HAMAP-Rule" id="MF_00006"/>
    </source>
</evidence>
<name>A0A7R7ACI7_CARRU</name>
<dbReference type="EMBL" id="AP023214">
    <property type="protein sequence ID" value="BCG49414.1"/>
    <property type="molecule type" value="Genomic_DNA"/>
</dbReference>
<dbReference type="PANTHER" id="PTHR43814">
    <property type="entry name" value="ARGININOSUCCINATE LYASE"/>
    <property type="match status" value="1"/>
</dbReference>
<feature type="domain" description="Fumarate lyase N-terminal" evidence="9">
    <location>
        <begin position="72"/>
        <end position="295"/>
    </location>
</feature>
<dbReference type="Pfam" id="PF14698">
    <property type="entry name" value="ASL_C2"/>
    <property type="match status" value="1"/>
</dbReference>
<dbReference type="Gene3D" id="1.10.275.10">
    <property type="entry name" value="Fumarase/aspartase (N-terminal domain)"/>
    <property type="match status" value="1"/>
</dbReference>
<dbReference type="PRINTS" id="PR00145">
    <property type="entry name" value="ARGSUCLYASE"/>
</dbReference>
<dbReference type="Gene3D" id="1.20.200.10">
    <property type="entry name" value="Fumarase/aspartase (Central domain)"/>
    <property type="match status" value="1"/>
</dbReference>
<gene>
    <name evidence="8 11" type="primary">argH</name>
    <name evidence="11" type="ORF">CRDco_1870</name>
</gene>
<reference evidence="11 12" key="1">
    <citation type="journal article" date="2020" name="Genome Biol. Evol.">
        <title>Comparative Genomics Underlines Multiple Roles of Profftella, an Obligate Symbiont of Psyllids: Providing Toxins, Vitamins, and Carotenoids.</title>
        <authorList>
            <person name="Nakabachi A."/>
            <person name="Piel J."/>
            <person name="Malenovsky I."/>
            <person name="Hirose Y."/>
        </authorList>
    </citation>
    <scope>NUCLEOTIDE SEQUENCE [LARGE SCALE GENOMIC DNA]</scope>
    <source>
        <strain evidence="11 12">Dco</strain>
    </source>
</reference>
<sequence length="458" mass="53298">MNKLWGGRFLKSLDYNIELYLKSFSIDKFLFVYEIKVINAYTKCLFLNNYINYEEKLKIINSLCLIKKKIKNISAEDIHSYLEFELIKYNGDLGKKIYLGKSRNDQITTITKLMLLDEIEKIHILLIFIRKSIINLAETEYNSPVPGFTHLQIAQPITIGHYLLSWNEMLKRDHLNLLNCKKSLQYCPLGSAALSGHNYNINRNTIKKFLNFKNLTENSVDAVSDRDYIVMFAHFCNLIITHLSRISEDMIIWSNNNFDFLKLSDLISSGSSIMPQKKNPDLFELIRAKTGRIYGNSLSILTILKAQPLSYNKDNQEDKESLFDNIYTIKKTLNSFRKCLPILKFNKKNMYFSALKNYSTATDMADYLVKKGILFREAHKIVGNCVQYCEKNNINLFNISLNELKKFSNLFEKDVFYDLSIEGSIKNKNVYGGTSPNQVLKSIQRSRFFLNNIILKFK</sequence>
<dbReference type="InterPro" id="IPR008948">
    <property type="entry name" value="L-Aspartase-like"/>
</dbReference>
<organism evidence="11 12">
    <name type="scientific">Candidatus Carsonella ruddii</name>
    <name type="common">Diaphorina cf. continua</name>
    <dbReference type="NCBI Taxonomy" id="2661587"/>
    <lineage>
        <taxon>Bacteria</taxon>
        <taxon>Pseudomonadati</taxon>
        <taxon>Pseudomonadota</taxon>
        <taxon>Gammaproteobacteria</taxon>
        <taxon>Oceanospirillales</taxon>
        <taxon>Halomonadaceae</taxon>
        <taxon>Zymobacter group</taxon>
        <taxon>Candidatus Carsonella</taxon>
    </lineage>
</organism>
<dbReference type="PANTHER" id="PTHR43814:SF1">
    <property type="entry name" value="ARGININOSUCCINATE LYASE"/>
    <property type="match status" value="1"/>
</dbReference>
<dbReference type="CDD" id="cd01359">
    <property type="entry name" value="Argininosuccinate_lyase"/>
    <property type="match status" value="1"/>
</dbReference>
<dbReference type="InterPro" id="IPR024083">
    <property type="entry name" value="Fumarase/histidase_N"/>
</dbReference>
<dbReference type="GO" id="GO:0004056">
    <property type="term" value="F:argininosuccinate lyase activity"/>
    <property type="evidence" value="ECO:0007669"/>
    <property type="project" value="UniProtKB-UniRule"/>
</dbReference>
<dbReference type="FunFam" id="1.10.40.30:FF:000001">
    <property type="entry name" value="Argininosuccinate lyase"/>
    <property type="match status" value="1"/>
</dbReference>